<comment type="subunit">
    <text evidence="9">Component of the NDC80 complex.</text>
</comment>
<accession>A0A5A8DBA6</accession>
<dbReference type="Gene3D" id="3.30.457.50">
    <property type="entry name" value="Chromosome segregation protein Spc25"/>
    <property type="match status" value="1"/>
</dbReference>
<evidence type="ECO:0000256" key="5">
    <source>
        <dbReference type="ARBA" id="ARBA00022776"/>
    </source>
</evidence>
<keyword evidence="5 9" id="KW-0498">Mitosis</keyword>
<organism evidence="13 16">
    <name type="scientific">Cafeteria roenbergensis</name>
    <name type="common">Marine flagellate</name>
    <dbReference type="NCBI Taxonomy" id="33653"/>
    <lineage>
        <taxon>Eukaryota</taxon>
        <taxon>Sar</taxon>
        <taxon>Stramenopiles</taxon>
        <taxon>Bigyra</taxon>
        <taxon>Opalozoa</taxon>
        <taxon>Bicosoecida</taxon>
        <taxon>Cafeteriaceae</taxon>
        <taxon>Cafeteria</taxon>
    </lineage>
</organism>
<evidence type="ECO:0000313" key="12">
    <source>
        <dbReference type="EMBL" id="KAA0159875.1"/>
    </source>
</evidence>
<keyword evidence="9" id="KW-0995">Kinetochore</keyword>
<keyword evidence="8 9" id="KW-0137">Centromere</keyword>
<dbReference type="GO" id="GO:0005634">
    <property type="term" value="C:nucleus"/>
    <property type="evidence" value="ECO:0007669"/>
    <property type="project" value="UniProtKB-SubCell"/>
</dbReference>
<evidence type="ECO:0000256" key="1">
    <source>
        <dbReference type="ARBA" id="ARBA00004584"/>
    </source>
</evidence>
<evidence type="ECO:0000256" key="3">
    <source>
        <dbReference type="ARBA" id="ARBA00022454"/>
    </source>
</evidence>
<dbReference type="Proteomes" id="UP000325113">
    <property type="component" value="Unassembled WGS sequence"/>
</dbReference>
<evidence type="ECO:0000256" key="4">
    <source>
        <dbReference type="ARBA" id="ARBA00022618"/>
    </source>
</evidence>
<dbReference type="GO" id="GO:0051301">
    <property type="term" value="P:cell division"/>
    <property type="evidence" value="ECO:0007669"/>
    <property type="project" value="UniProtKB-UniRule"/>
</dbReference>
<evidence type="ECO:0000256" key="10">
    <source>
        <dbReference type="SAM" id="Coils"/>
    </source>
</evidence>
<feature type="coiled-coil region" evidence="10">
    <location>
        <begin position="65"/>
        <end position="92"/>
    </location>
</feature>
<sequence length="225" mass="24671">MAGYQAPEGALAEELRASEAEIRALVDSMQQRLSQMAEHHAELSASLEADVSGLAAEEAGVADRAAVIRRQLQEHEAEMEAVTARLRGLEAQAAALPADIADLRKREADRAAAHREGEAAAGREEEDVGYRLAELRRGTEAFAGLGLRFETQPDGKVRFVFTRIRAAAPDDEFSFTLQVHDDDSFSTLECKPEVPDLADRMEVLNEGKDFSGFVRGMRRAFKAMV</sequence>
<evidence type="ECO:0000259" key="11">
    <source>
        <dbReference type="Pfam" id="PF08234"/>
    </source>
</evidence>
<evidence type="ECO:0000313" key="14">
    <source>
        <dbReference type="EMBL" id="KAA0174494.1"/>
    </source>
</evidence>
<comment type="function">
    <text evidence="9">Acts as a component of the essential kinetochore-associated NDC80 complex, which is required for chromosome segregation and spindle checkpoint activity.</text>
</comment>
<keyword evidence="7 9" id="KW-0131">Cell cycle</keyword>
<comment type="similarity">
    <text evidence="2 9">Belongs to the SPC25 family.</text>
</comment>
<dbReference type="PANTHER" id="PTHR14281">
    <property type="entry name" value="KINETOCHORE PROTEIN SPC25-RELATED"/>
    <property type="match status" value="1"/>
</dbReference>
<dbReference type="Proteomes" id="UP000324907">
    <property type="component" value="Unassembled WGS sequence"/>
</dbReference>
<evidence type="ECO:0000313" key="13">
    <source>
        <dbReference type="EMBL" id="KAA0162773.1"/>
    </source>
</evidence>
<dbReference type="GO" id="GO:0007059">
    <property type="term" value="P:chromosome segregation"/>
    <property type="evidence" value="ECO:0007669"/>
    <property type="project" value="InterPro"/>
</dbReference>
<dbReference type="AlphaFoldDB" id="A0A5A8DBA6"/>
<dbReference type="InterPro" id="IPR045143">
    <property type="entry name" value="Spc25"/>
</dbReference>
<dbReference type="GO" id="GO:0031262">
    <property type="term" value="C:Ndc80 complex"/>
    <property type="evidence" value="ECO:0007669"/>
    <property type="project" value="InterPro"/>
</dbReference>
<dbReference type="Pfam" id="PF08234">
    <property type="entry name" value="Spindle_Spc25"/>
    <property type="match status" value="1"/>
</dbReference>
<protein>
    <recommendedName>
        <fullName evidence="9">Kinetochore protein SPC25</fullName>
    </recommendedName>
</protein>
<dbReference type="EMBL" id="VLTL01000075">
    <property type="protein sequence ID" value="KAA0162773.1"/>
    <property type="molecule type" value="Genomic_DNA"/>
</dbReference>
<reference evidence="15 16" key="1">
    <citation type="submission" date="2019-07" db="EMBL/GenBank/DDBJ databases">
        <title>Genomes of Cafeteria roenbergensis.</title>
        <authorList>
            <person name="Fischer M.G."/>
            <person name="Hackl T."/>
            <person name="Roman M."/>
        </authorList>
    </citation>
    <scope>NUCLEOTIDE SEQUENCE [LARGE SCALE GENOMIC DNA]</scope>
    <source>
        <strain evidence="12 17">Cflag</strain>
        <strain evidence="14 15">E4-10P</strain>
        <strain evidence="13 16">RCC970-E3</strain>
    </source>
</reference>
<dbReference type="OrthoDB" id="6353017at2759"/>
<evidence type="ECO:0000313" key="17">
    <source>
        <dbReference type="Proteomes" id="UP000325113"/>
    </source>
</evidence>
<dbReference type="InterPro" id="IPR013255">
    <property type="entry name" value="Spc25_C"/>
</dbReference>
<dbReference type="Proteomes" id="UP000322899">
    <property type="component" value="Unassembled WGS sequence"/>
</dbReference>
<evidence type="ECO:0000256" key="8">
    <source>
        <dbReference type="ARBA" id="ARBA00023328"/>
    </source>
</evidence>
<evidence type="ECO:0000256" key="6">
    <source>
        <dbReference type="ARBA" id="ARBA00023054"/>
    </source>
</evidence>
<dbReference type="EMBL" id="VLTM01000050">
    <property type="protein sequence ID" value="KAA0159875.1"/>
    <property type="molecule type" value="Genomic_DNA"/>
</dbReference>
<keyword evidence="3 9" id="KW-0158">Chromosome</keyword>
<keyword evidence="9" id="KW-0539">Nucleus</keyword>
<keyword evidence="4 9" id="KW-0132">Cell division</keyword>
<gene>
    <name evidence="14" type="ORF">FNF27_04090</name>
    <name evidence="13" type="ORF">FNF28_04530</name>
    <name evidence="12" type="ORF">FNF31_04676</name>
</gene>
<comment type="subcellular location">
    <subcellularLocation>
        <location evidence="1">Chromosome</location>
        <location evidence="1">Centromere</location>
    </subcellularLocation>
    <subcellularLocation>
        <location evidence="9">Nucleus</location>
    </subcellularLocation>
    <subcellularLocation>
        <location evidence="9">Chromosome</location>
        <location evidence="9">Centromere</location>
        <location evidence="9">Kinetochore</location>
    </subcellularLocation>
</comment>
<evidence type="ECO:0000313" key="15">
    <source>
        <dbReference type="Proteomes" id="UP000322899"/>
    </source>
</evidence>
<feature type="domain" description="Chromosome segregation protein Spc25 C-terminal" evidence="11">
    <location>
        <begin position="154"/>
        <end position="222"/>
    </location>
</feature>
<proteinExistence type="inferred from homology"/>
<keyword evidence="6 10" id="KW-0175">Coiled coil</keyword>
<evidence type="ECO:0000313" key="16">
    <source>
        <dbReference type="Proteomes" id="UP000324907"/>
    </source>
</evidence>
<evidence type="ECO:0000256" key="2">
    <source>
        <dbReference type="ARBA" id="ARBA00006379"/>
    </source>
</evidence>
<dbReference type="CDD" id="cd23784">
    <property type="entry name" value="RWD_Spc25"/>
    <property type="match status" value="1"/>
</dbReference>
<dbReference type="PANTHER" id="PTHR14281:SF0">
    <property type="entry name" value="KINETOCHORE PROTEIN SPC25"/>
    <property type="match status" value="1"/>
</dbReference>
<dbReference type="EMBL" id="VLTO01000022">
    <property type="protein sequence ID" value="KAA0174494.1"/>
    <property type="molecule type" value="Genomic_DNA"/>
</dbReference>
<comment type="caution">
    <text evidence="13">The sequence shown here is derived from an EMBL/GenBank/DDBJ whole genome shotgun (WGS) entry which is preliminary data.</text>
</comment>
<name>A0A5A8DBA6_CAFRO</name>
<evidence type="ECO:0000256" key="9">
    <source>
        <dbReference type="RuleBase" id="RU367150"/>
    </source>
</evidence>
<evidence type="ECO:0000256" key="7">
    <source>
        <dbReference type="ARBA" id="ARBA00023306"/>
    </source>
</evidence>